<dbReference type="GO" id="GO:0005743">
    <property type="term" value="C:mitochondrial inner membrane"/>
    <property type="evidence" value="ECO:0007669"/>
    <property type="project" value="TreeGrafter"/>
</dbReference>
<accession>A0A6A6HDC5</accession>
<dbReference type="GO" id="GO:0006515">
    <property type="term" value="P:protein quality control for misfolded or incompletely synthesized proteins"/>
    <property type="evidence" value="ECO:0007669"/>
    <property type="project" value="TreeGrafter"/>
</dbReference>
<dbReference type="OrthoDB" id="7464992at2759"/>
<evidence type="ECO:0000259" key="7">
    <source>
        <dbReference type="Pfam" id="PF01435"/>
    </source>
</evidence>
<reference evidence="8" key="1">
    <citation type="journal article" date="2020" name="Stud. Mycol.">
        <title>101 Dothideomycetes genomes: a test case for predicting lifestyles and emergence of pathogens.</title>
        <authorList>
            <person name="Haridas S."/>
            <person name="Albert R."/>
            <person name="Binder M."/>
            <person name="Bloem J."/>
            <person name="Labutti K."/>
            <person name="Salamov A."/>
            <person name="Andreopoulos B."/>
            <person name="Baker S."/>
            <person name="Barry K."/>
            <person name="Bills G."/>
            <person name="Bluhm B."/>
            <person name="Cannon C."/>
            <person name="Castanera R."/>
            <person name="Culley D."/>
            <person name="Daum C."/>
            <person name="Ezra D."/>
            <person name="Gonzalez J."/>
            <person name="Henrissat B."/>
            <person name="Kuo A."/>
            <person name="Liang C."/>
            <person name="Lipzen A."/>
            <person name="Lutzoni F."/>
            <person name="Magnuson J."/>
            <person name="Mondo S."/>
            <person name="Nolan M."/>
            <person name="Ohm R."/>
            <person name="Pangilinan J."/>
            <person name="Park H.-J."/>
            <person name="Ramirez L."/>
            <person name="Alfaro M."/>
            <person name="Sun H."/>
            <person name="Tritt A."/>
            <person name="Yoshinaga Y."/>
            <person name="Zwiers L.-H."/>
            <person name="Turgeon B."/>
            <person name="Goodwin S."/>
            <person name="Spatafora J."/>
            <person name="Crous P."/>
            <person name="Grigoriev I."/>
        </authorList>
    </citation>
    <scope>NUCLEOTIDE SEQUENCE</scope>
    <source>
        <strain evidence="8">Tuck. ex Michener</strain>
    </source>
</reference>
<dbReference type="Proteomes" id="UP000800092">
    <property type="component" value="Unassembled WGS sequence"/>
</dbReference>
<evidence type="ECO:0000256" key="4">
    <source>
        <dbReference type="ARBA" id="ARBA00022833"/>
    </source>
</evidence>
<dbReference type="EMBL" id="ML991789">
    <property type="protein sequence ID" value="KAF2235838.1"/>
    <property type="molecule type" value="Genomic_DNA"/>
</dbReference>
<name>A0A6A6HDC5_VIRVR</name>
<evidence type="ECO:0000313" key="8">
    <source>
        <dbReference type="EMBL" id="KAF2235838.1"/>
    </source>
</evidence>
<dbReference type="GO" id="GO:0046872">
    <property type="term" value="F:metal ion binding"/>
    <property type="evidence" value="ECO:0007669"/>
    <property type="project" value="UniProtKB-KW"/>
</dbReference>
<keyword evidence="5 6" id="KW-0482">Metalloprotease</keyword>
<sequence length="387" mass="44916">MMLASRFAPRVTQRVKIQPSLFAQNHTKKSVQFTNNTRLQLPHLRKYHPPEFQFRYLQDYSKSRALWQTNKSTTVTREGQKRWQHYYRKSDPYTRFTQGQHVFEIWRRRPTFWYEVAGIGVLAVAFYEWNMETVPVSGRRRFNIISPDAERSFAQQQYRQIIQEYRGRILPNGNPTVRTVQHVLERLLPTVGMDDLKWEVYVIDSEEKNAFVIPGGKVFVFSGILSVANNQSRLATVLAHEIAHTLAHHSAERLSSSLAVYMPLIWICQFVGIPDIVSQLSVDLVLSKPGSRTQEAEADYIGMMLMAQACFEPEAAVGLWEAMEREEKKRGGVPPQFLSTHPSSHSRIQQIKEWMVEARQKQTESDCSRTLEYAQEFRKALGGPRPW</sequence>
<dbReference type="GO" id="GO:0034982">
    <property type="term" value="P:mitochondrial protein processing"/>
    <property type="evidence" value="ECO:0007669"/>
    <property type="project" value="TreeGrafter"/>
</dbReference>
<comment type="cofactor">
    <cofactor evidence="6">
        <name>Zn(2+)</name>
        <dbReference type="ChEBI" id="CHEBI:29105"/>
    </cofactor>
    <text evidence="6">Binds 1 zinc ion per subunit.</text>
</comment>
<dbReference type="Gene3D" id="3.30.2010.10">
    <property type="entry name" value="Metalloproteases ('zincins'), catalytic domain"/>
    <property type="match status" value="1"/>
</dbReference>
<keyword evidence="2" id="KW-0479">Metal-binding</keyword>
<dbReference type="Pfam" id="PF01435">
    <property type="entry name" value="Peptidase_M48"/>
    <property type="match status" value="1"/>
</dbReference>
<evidence type="ECO:0000313" key="9">
    <source>
        <dbReference type="Proteomes" id="UP000800092"/>
    </source>
</evidence>
<feature type="domain" description="Peptidase M48" evidence="7">
    <location>
        <begin position="178"/>
        <end position="354"/>
    </location>
</feature>
<evidence type="ECO:0000256" key="3">
    <source>
        <dbReference type="ARBA" id="ARBA00022801"/>
    </source>
</evidence>
<evidence type="ECO:0000256" key="5">
    <source>
        <dbReference type="ARBA" id="ARBA00023049"/>
    </source>
</evidence>
<comment type="similarity">
    <text evidence="6">Belongs to the peptidase M48 family.</text>
</comment>
<dbReference type="AlphaFoldDB" id="A0A6A6HDC5"/>
<evidence type="ECO:0000256" key="1">
    <source>
        <dbReference type="ARBA" id="ARBA00022670"/>
    </source>
</evidence>
<dbReference type="InterPro" id="IPR051156">
    <property type="entry name" value="Mito/Outer_Membr_Metalloprot"/>
</dbReference>
<dbReference type="PANTHER" id="PTHR22726">
    <property type="entry name" value="METALLOENDOPEPTIDASE OMA1"/>
    <property type="match status" value="1"/>
</dbReference>
<proteinExistence type="inferred from homology"/>
<keyword evidence="4 6" id="KW-0862">Zinc</keyword>
<dbReference type="InterPro" id="IPR001915">
    <property type="entry name" value="Peptidase_M48"/>
</dbReference>
<dbReference type="GO" id="GO:0004222">
    <property type="term" value="F:metalloendopeptidase activity"/>
    <property type="evidence" value="ECO:0007669"/>
    <property type="project" value="InterPro"/>
</dbReference>
<dbReference type="CDD" id="cd07331">
    <property type="entry name" value="M48C_Oma1_like"/>
    <property type="match status" value="1"/>
</dbReference>
<keyword evidence="9" id="KW-1185">Reference proteome</keyword>
<evidence type="ECO:0000256" key="2">
    <source>
        <dbReference type="ARBA" id="ARBA00022723"/>
    </source>
</evidence>
<protein>
    <recommendedName>
        <fullName evidence="7">Peptidase M48 domain-containing protein</fullName>
    </recommendedName>
</protein>
<organism evidence="8 9">
    <name type="scientific">Viridothelium virens</name>
    <name type="common">Speckled blister lichen</name>
    <name type="synonym">Trypethelium virens</name>
    <dbReference type="NCBI Taxonomy" id="1048519"/>
    <lineage>
        <taxon>Eukaryota</taxon>
        <taxon>Fungi</taxon>
        <taxon>Dikarya</taxon>
        <taxon>Ascomycota</taxon>
        <taxon>Pezizomycotina</taxon>
        <taxon>Dothideomycetes</taxon>
        <taxon>Dothideomycetes incertae sedis</taxon>
        <taxon>Trypetheliales</taxon>
        <taxon>Trypetheliaceae</taxon>
        <taxon>Viridothelium</taxon>
    </lineage>
</organism>
<keyword evidence="1 6" id="KW-0645">Protease</keyword>
<keyword evidence="3 6" id="KW-0378">Hydrolase</keyword>
<gene>
    <name evidence="8" type="ORF">EV356DRAFT_499505</name>
</gene>
<dbReference type="PANTHER" id="PTHR22726:SF1">
    <property type="entry name" value="METALLOENDOPEPTIDASE OMA1, MITOCHONDRIAL"/>
    <property type="match status" value="1"/>
</dbReference>
<evidence type="ECO:0000256" key="6">
    <source>
        <dbReference type="RuleBase" id="RU003983"/>
    </source>
</evidence>